<keyword evidence="15" id="KW-1185">Reference proteome</keyword>
<dbReference type="EMBL" id="JADSJP010000017">
    <property type="protein sequence ID" value="MBG2879908.1"/>
    <property type="molecule type" value="Genomic_DNA"/>
</dbReference>
<dbReference type="Pfam" id="PF25944">
    <property type="entry name" value="Beta-barrel_RND"/>
    <property type="match status" value="1"/>
</dbReference>
<dbReference type="NCBIfam" id="NF008606">
    <property type="entry name" value="PRK11578.1"/>
    <property type="match status" value="1"/>
</dbReference>
<name>A0ABS0IV87_9GAMM</name>
<evidence type="ECO:0000256" key="7">
    <source>
        <dbReference type="ARBA" id="ARBA00023136"/>
    </source>
</evidence>
<evidence type="ECO:0000313" key="15">
    <source>
        <dbReference type="Proteomes" id="UP000614721"/>
    </source>
</evidence>
<dbReference type="InterPro" id="IPR058624">
    <property type="entry name" value="MdtA-like_HH"/>
</dbReference>
<dbReference type="InterPro" id="IPR058627">
    <property type="entry name" value="MdtA-like_C"/>
</dbReference>
<dbReference type="Gene3D" id="6.10.140.1990">
    <property type="match status" value="1"/>
</dbReference>
<evidence type="ECO:0000256" key="8">
    <source>
        <dbReference type="SAM" id="Coils"/>
    </source>
</evidence>
<comment type="similarity">
    <text evidence="2">Belongs to the membrane fusion protein (MFP) (TC 8.A.1) family.</text>
</comment>
<reference evidence="14 15" key="1">
    <citation type="submission" date="2020-11" db="EMBL/GenBank/DDBJ databases">
        <title>Enhanced detection system for hospital associated transmission using whole genome sequencing surveillance.</title>
        <authorList>
            <person name="Harrison L.H."/>
            <person name="Van Tyne D."/>
            <person name="Marsh J.W."/>
            <person name="Griffith M.P."/>
            <person name="Snyder D.J."/>
            <person name="Cooper V.S."/>
            <person name="Mustapha M."/>
        </authorList>
    </citation>
    <scope>NUCLEOTIDE SEQUENCE [LARGE SCALE GENOMIC DNA]</scope>
    <source>
        <strain evidence="14 15">PR00075</strain>
    </source>
</reference>
<comment type="subcellular location">
    <subcellularLocation>
        <location evidence="1">Cell membrane</location>
    </subcellularLocation>
</comment>
<keyword evidence="9" id="KW-0812">Transmembrane</keyword>
<dbReference type="InterPro" id="IPR030190">
    <property type="entry name" value="MacA_alpha-hairpin_sf"/>
</dbReference>
<feature type="transmembrane region" description="Helical" evidence="9">
    <location>
        <begin position="12"/>
        <end position="28"/>
    </location>
</feature>
<feature type="domain" description="Multidrug resistance protein MdtA-like C-terminal permuted SH3" evidence="13">
    <location>
        <begin position="305"/>
        <end position="364"/>
    </location>
</feature>
<dbReference type="RefSeq" id="WP_196566752.1">
    <property type="nucleotide sequence ID" value="NZ_JADRYY010000007.1"/>
</dbReference>
<dbReference type="NCBIfam" id="TIGR01730">
    <property type="entry name" value="RND_mfp"/>
    <property type="match status" value="1"/>
</dbReference>
<dbReference type="Pfam" id="PF25917">
    <property type="entry name" value="BSH_RND"/>
    <property type="match status" value="1"/>
</dbReference>
<keyword evidence="3" id="KW-0813">Transport</keyword>
<dbReference type="Gene3D" id="2.40.50.100">
    <property type="match status" value="1"/>
</dbReference>
<feature type="domain" description="Multidrug resistance protein MdtA-like barrel-sandwich hybrid" evidence="11">
    <location>
        <begin position="60"/>
        <end position="216"/>
    </location>
</feature>
<feature type="domain" description="Multidrug resistance protein MdtA-like alpha-helical hairpin" evidence="10">
    <location>
        <begin position="108"/>
        <end position="184"/>
    </location>
</feature>
<sequence length="369" mass="40788">MAFLSLKKQGKVITLILIIVAIATYFFWPKENAPIYQTQTITRGDLAKEVTATGKLDAVRKVDVGAQVSGQLQTLYVKEGDTVKKGDLLAIIDPKKAQNDVTESQETNNELKANLQQAQAELRLAQLTYQRQLKLIATHVIAQEELDRTKTDVEVKKARIITYEAQIKKNQATLDTARTNLQYTRITAPMDGVVTFIKTLEGQTVIAAQEAPTILTLADLDTMLVKAEVSEADVIYLKPALSASFTVLGAPDKAFSGKLKDILPTPEKINDAIFYYARFEVPNEQHLLRLQMTAQVKILIENKKDVLLVPLSVLGDDAGINEYYVDVLVNGQPEKRTVKIGMRTDVYAEVLSGLKENDEVILGESAGEA</sequence>
<dbReference type="Gene3D" id="2.40.420.20">
    <property type="match status" value="1"/>
</dbReference>
<evidence type="ECO:0000259" key="10">
    <source>
        <dbReference type="Pfam" id="PF25876"/>
    </source>
</evidence>
<evidence type="ECO:0000313" key="14">
    <source>
        <dbReference type="EMBL" id="MBG2879908.1"/>
    </source>
</evidence>
<evidence type="ECO:0000256" key="1">
    <source>
        <dbReference type="ARBA" id="ARBA00004236"/>
    </source>
</evidence>
<evidence type="ECO:0000256" key="5">
    <source>
        <dbReference type="ARBA" id="ARBA00022519"/>
    </source>
</evidence>
<feature type="domain" description="Multidrug resistance protein MdtA-like beta-barrel" evidence="12">
    <location>
        <begin position="222"/>
        <end position="300"/>
    </location>
</feature>
<dbReference type="Proteomes" id="UP000614721">
    <property type="component" value="Unassembled WGS sequence"/>
</dbReference>
<dbReference type="InterPro" id="IPR058626">
    <property type="entry name" value="MdtA-like_b-barrel"/>
</dbReference>
<proteinExistence type="inferred from homology"/>
<evidence type="ECO:0000259" key="13">
    <source>
        <dbReference type="Pfam" id="PF25967"/>
    </source>
</evidence>
<protein>
    <submittedName>
        <fullName evidence="14">Macrolide transporter subunit MacA</fullName>
    </submittedName>
</protein>
<dbReference type="InterPro" id="IPR058625">
    <property type="entry name" value="MdtA-like_BSH"/>
</dbReference>
<dbReference type="InterPro" id="IPR058623">
    <property type="entry name" value="MacA"/>
</dbReference>
<comment type="caution">
    <text evidence="14">The sequence shown here is derived from an EMBL/GenBank/DDBJ whole genome shotgun (WGS) entry which is preliminary data.</text>
</comment>
<dbReference type="InterPro" id="IPR006143">
    <property type="entry name" value="RND_pump_MFP"/>
</dbReference>
<gene>
    <name evidence="14" type="primary">macA</name>
    <name evidence="14" type="ORF">I4902_11560</name>
</gene>
<evidence type="ECO:0000256" key="3">
    <source>
        <dbReference type="ARBA" id="ARBA00022448"/>
    </source>
</evidence>
<evidence type="ECO:0000256" key="6">
    <source>
        <dbReference type="ARBA" id="ARBA00023054"/>
    </source>
</evidence>
<keyword evidence="5" id="KW-0997">Cell inner membrane</keyword>
<keyword evidence="4" id="KW-1003">Cell membrane</keyword>
<keyword evidence="9" id="KW-1133">Transmembrane helix</keyword>
<organism evidence="14 15">
    <name type="scientific">Proteus alimentorum</name>
    <dbReference type="NCBI Taxonomy" id="1973495"/>
    <lineage>
        <taxon>Bacteria</taxon>
        <taxon>Pseudomonadati</taxon>
        <taxon>Pseudomonadota</taxon>
        <taxon>Gammaproteobacteria</taxon>
        <taxon>Enterobacterales</taxon>
        <taxon>Morganellaceae</taxon>
        <taxon>Proteus</taxon>
    </lineage>
</organism>
<dbReference type="SUPFAM" id="SSF111369">
    <property type="entry name" value="HlyD-like secretion proteins"/>
    <property type="match status" value="1"/>
</dbReference>
<feature type="coiled-coil region" evidence="8">
    <location>
        <begin position="101"/>
        <end position="135"/>
    </location>
</feature>
<dbReference type="PANTHER" id="PTHR30469:SF34">
    <property type="entry name" value="MACROLIDE EXPORT PROTEIN MACA"/>
    <property type="match status" value="1"/>
</dbReference>
<dbReference type="Gene3D" id="2.40.30.170">
    <property type="match status" value="1"/>
</dbReference>
<evidence type="ECO:0000259" key="11">
    <source>
        <dbReference type="Pfam" id="PF25917"/>
    </source>
</evidence>
<evidence type="ECO:0000256" key="9">
    <source>
        <dbReference type="SAM" id="Phobius"/>
    </source>
</evidence>
<keyword evidence="7 9" id="KW-0472">Membrane</keyword>
<dbReference type="Pfam" id="PF25876">
    <property type="entry name" value="HH_MFP_RND"/>
    <property type="match status" value="1"/>
</dbReference>
<dbReference type="PANTHER" id="PTHR30469">
    <property type="entry name" value="MULTIDRUG RESISTANCE PROTEIN MDTA"/>
    <property type="match status" value="1"/>
</dbReference>
<dbReference type="Pfam" id="PF25967">
    <property type="entry name" value="RND-MFP_C"/>
    <property type="match status" value="1"/>
</dbReference>
<accession>A0ABS0IV87</accession>
<evidence type="ECO:0000256" key="2">
    <source>
        <dbReference type="ARBA" id="ARBA00009477"/>
    </source>
</evidence>
<keyword evidence="6 8" id="KW-0175">Coiled coil</keyword>
<evidence type="ECO:0000259" key="12">
    <source>
        <dbReference type="Pfam" id="PF25944"/>
    </source>
</evidence>
<evidence type="ECO:0000256" key="4">
    <source>
        <dbReference type="ARBA" id="ARBA00022475"/>
    </source>
</evidence>